<evidence type="ECO:0000313" key="1">
    <source>
        <dbReference type="EMBL" id="SJZ47789.1"/>
    </source>
</evidence>
<name>A0A1T4KZE3_TREPO</name>
<protein>
    <submittedName>
        <fullName evidence="1">Uncharacterized protein</fullName>
    </submittedName>
</protein>
<dbReference type="STRING" id="261392.SAMN02745149_01406"/>
<dbReference type="InterPro" id="IPR058072">
    <property type="entry name" value="LIC12708-like"/>
</dbReference>
<proteinExistence type="predicted"/>
<sequence>MLVCLVSCSRTEKIRAIAEDKLFSIEYGNFEEQLNLFEMKDVGNIRTSITMRDGFFYVVNGEAQKILSLNSYGDLLALYYNTDEYSSKNPGLPEKSSAGIWHPVEYPFSYTGKIAVDSRKYMYVVGTVPKERNEQAENENLLYSQVVLCFSSDGTVVDYIGQQGPGGTPFPFIKGIYTTENDELVVVCVTTEGLHTYWFSKDGFLRYQVPVLTKTVPRISPESVNSSASINDFFVTVENVIPDCYSERLYIKIDYYLPHIDEESKVQSGIDFVESLVYPLNIEKGVYGEPVNIPPYEESVTEDFSKLTYKLPYDFMGVTKNGWFFFIITTPSGFSIEMIQPGTQNVLKRNFAVKHKDVLFYSLSLSHEGIISALLANKETADVVWWRTDSLIDSILKS</sequence>
<dbReference type="AlphaFoldDB" id="A0A1T4KZE3"/>
<dbReference type="NCBIfam" id="NF047780">
    <property type="entry name" value="LIC12708_fam"/>
    <property type="match status" value="1"/>
</dbReference>
<gene>
    <name evidence="1" type="ORF">SAMN02745149_01406</name>
</gene>
<reference evidence="1 2" key="1">
    <citation type="submission" date="2017-02" db="EMBL/GenBank/DDBJ databases">
        <authorList>
            <person name="Peterson S.W."/>
        </authorList>
    </citation>
    <scope>NUCLEOTIDE SEQUENCE [LARGE SCALE GENOMIC DNA]</scope>
    <source>
        <strain evidence="1 2">ATCC BAA-908</strain>
    </source>
</reference>
<dbReference type="Gene3D" id="2.120.10.30">
    <property type="entry name" value="TolB, C-terminal domain"/>
    <property type="match status" value="1"/>
</dbReference>
<organism evidence="1 2">
    <name type="scientific">Treponema porcinum</name>
    <dbReference type="NCBI Taxonomy" id="261392"/>
    <lineage>
        <taxon>Bacteria</taxon>
        <taxon>Pseudomonadati</taxon>
        <taxon>Spirochaetota</taxon>
        <taxon>Spirochaetia</taxon>
        <taxon>Spirochaetales</taxon>
        <taxon>Treponemataceae</taxon>
        <taxon>Treponema</taxon>
    </lineage>
</organism>
<dbReference type="EMBL" id="FUWG01000009">
    <property type="protein sequence ID" value="SJZ47789.1"/>
    <property type="molecule type" value="Genomic_DNA"/>
</dbReference>
<dbReference type="InterPro" id="IPR011042">
    <property type="entry name" value="6-blade_b-propeller_TolB-like"/>
</dbReference>
<keyword evidence="2" id="KW-1185">Reference proteome</keyword>
<accession>A0A1T4KZE3</accession>
<evidence type="ECO:0000313" key="2">
    <source>
        <dbReference type="Proteomes" id="UP000190423"/>
    </source>
</evidence>
<dbReference type="Proteomes" id="UP000190423">
    <property type="component" value="Unassembled WGS sequence"/>
</dbReference>